<dbReference type="Proteomes" id="UP000194664">
    <property type="component" value="Unassembled WGS sequence"/>
</dbReference>
<sequence>MFKLKTSLLLLFASLTAPAAYAKPVDLTGYSCLRTNNLGPQRWDFYGDIAVRNYGDGTPTRFFRVGEGAYEKYSRLDGEWSALYYFFDNGEGIQMRIMSRPGSAVRDDYQRAPWDEAIFPFNAECIPLWELR</sequence>
<evidence type="ECO:0000313" key="2">
    <source>
        <dbReference type="EMBL" id="OUD09627.1"/>
    </source>
</evidence>
<name>A0A251WYV8_9RHOB</name>
<evidence type="ECO:0008006" key="4">
    <source>
        <dbReference type="Google" id="ProtNLM"/>
    </source>
</evidence>
<dbReference type="OrthoDB" id="291295at2"/>
<protein>
    <recommendedName>
        <fullName evidence="4">Secreted protein</fullName>
    </recommendedName>
</protein>
<evidence type="ECO:0000313" key="3">
    <source>
        <dbReference type="Proteomes" id="UP000194664"/>
    </source>
</evidence>
<dbReference type="EMBL" id="MSPP01000002">
    <property type="protein sequence ID" value="OUD09627.1"/>
    <property type="molecule type" value="Genomic_DNA"/>
</dbReference>
<proteinExistence type="predicted"/>
<feature type="chain" id="PRO_5012309918" description="Secreted protein" evidence="1">
    <location>
        <begin position="23"/>
        <end position="132"/>
    </location>
</feature>
<accession>A0A251WYV8</accession>
<keyword evidence="3" id="KW-1185">Reference proteome</keyword>
<reference evidence="2 3" key="1">
    <citation type="submission" date="2016-12" db="EMBL/GenBank/DDBJ databases">
        <title>The draft genome sequence of HSLHS2.</title>
        <authorList>
            <person name="Hu D."/>
            <person name="Wang L."/>
            <person name="Shao Z."/>
        </authorList>
    </citation>
    <scope>NUCLEOTIDE SEQUENCE [LARGE SCALE GENOMIC DNA]</scope>
    <source>
        <strain evidence="2">MCCC 1A06712</strain>
    </source>
</reference>
<organism evidence="2 3">
    <name type="scientific">Marivivens niveibacter</name>
    <dbReference type="NCBI Taxonomy" id="1930667"/>
    <lineage>
        <taxon>Bacteria</taxon>
        <taxon>Pseudomonadati</taxon>
        <taxon>Pseudomonadota</taxon>
        <taxon>Alphaproteobacteria</taxon>
        <taxon>Rhodobacterales</taxon>
        <taxon>Paracoccaceae</taxon>
        <taxon>Marivivens group</taxon>
        <taxon>Marivivens</taxon>
    </lineage>
</organism>
<dbReference type="AlphaFoldDB" id="A0A251WYV8"/>
<gene>
    <name evidence="2" type="ORF">BVC71_07250</name>
</gene>
<feature type="signal peptide" evidence="1">
    <location>
        <begin position="1"/>
        <end position="22"/>
    </location>
</feature>
<keyword evidence="1" id="KW-0732">Signal</keyword>
<comment type="caution">
    <text evidence="2">The sequence shown here is derived from an EMBL/GenBank/DDBJ whole genome shotgun (WGS) entry which is preliminary data.</text>
</comment>
<evidence type="ECO:0000256" key="1">
    <source>
        <dbReference type="SAM" id="SignalP"/>
    </source>
</evidence>